<sequence length="153" mass="16964">MEFLDEEKLLKALFDGIEELAGDKAKRTFQRLLQEMKGQDRMLSVERALIYIFDKAGHPILWQIGYRLAKGEALSKGLVSKDGYKLEGGRFIVEVSKCGVRNALDQLNIEPTKGMACSLCKGYMYGVGDIMGFGSLVEASHKEGVCQFSFGGK</sequence>
<protein>
    <submittedName>
        <fullName evidence="1">Uncharacterized protein</fullName>
    </submittedName>
</protein>
<dbReference type="AlphaFoldDB" id="A0A7C2ZG35"/>
<dbReference type="EMBL" id="DSFP01000028">
    <property type="protein sequence ID" value="HEW45506.1"/>
    <property type="molecule type" value="Genomic_DNA"/>
</dbReference>
<reference evidence="1" key="1">
    <citation type="journal article" date="2020" name="mSystems">
        <title>Genome- and Community-Level Interaction Insights into Carbon Utilization and Element Cycling Functions of Hydrothermarchaeota in Hydrothermal Sediment.</title>
        <authorList>
            <person name="Zhou Z."/>
            <person name="Liu Y."/>
            <person name="Xu W."/>
            <person name="Pan J."/>
            <person name="Luo Z.H."/>
            <person name="Li M."/>
        </authorList>
    </citation>
    <scope>NUCLEOTIDE SEQUENCE [LARGE SCALE GENOMIC DNA]</scope>
    <source>
        <strain evidence="1">SpSt-132</strain>
    </source>
</reference>
<comment type="caution">
    <text evidence="1">The sequence shown here is derived from an EMBL/GenBank/DDBJ whole genome shotgun (WGS) entry which is preliminary data.</text>
</comment>
<gene>
    <name evidence="1" type="ORF">ENO47_02375</name>
</gene>
<accession>A0A7C2ZG35</accession>
<evidence type="ECO:0000313" key="1">
    <source>
        <dbReference type="EMBL" id="HEW45506.1"/>
    </source>
</evidence>
<name>A0A7C2ZG35_9AQUI</name>
<proteinExistence type="predicted"/>
<organism evidence="1">
    <name type="scientific">Hydrogenobacter sp</name>
    <dbReference type="NCBI Taxonomy" id="2152829"/>
    <lineage>
        <taxon>Bacteria</taxon>
        <taxon>Pseudomonadati</taxon>
        <taxon>Aquificota</taxon>
        <taxon>Aquificia</taxon>
        <taxon>Aquificales</taxon>
        <taxon>Aquificaceae</taxon>
        <taxon>Hydrogenobacter</taxon>
    </lineage>
</organism>